<dbReference type="RefSeq" id="WP_023509414.1">
    <property type="nucleotide sequence ID" value="NZ_AWTC01000004.1"/>
</dbReference>
<dbReference type="STRING" id="1395513.P343_05585"/>
<dbReference type="Gene3D" id="3.40.50.1010">
    <property type="entry name" value="5'-nuclease"/>
    <property type="match status" value="1"/>
</dbReference>
<dbReference type="Proteomes" id="UP000018296">
    <property type="component" value="Unassembled WGS sequence"/>
</dbReference>
<accession>V6J7J2</accession>
<evidence type="ECO:0000313" key="3">
    <source>
        <dbReference type="Proteomes" id="UP000018296"/>
    </source>
</evidence>
<gene>
    <name evidence="2" type="ORF">P343_05585</name>
</gene>
<evidence type="ECO:0000259" key="1">
    <source>
        <dbReference type="Pfam" id="PF01850"/>
    </source>
</evidence>
<comment type="caution">
    <text evidence="2">The sequence shown here is derived from an EMBL/GenBank/DDBJ whole genome shotgun (WGS) entry which is preliminary data.</text>
</comment>
<organism evidence="2 3">
    <name type="scientific">Sporolactobacillus laevolacticus DSM 442</name>
    <dbReference type="NCBI Taxonomy" id="1395513"/>
    <lineage>
        <taxon>Bacteria</taxon>
        <taxon>Bacillati</taxon>
        <taxon>Bacillota</taxon>
        <taxon>Bacilli</taxon>
        <taxon>Bacillales</taxon>
        <taxon>Sporolactobacillaceae</taxon>
        <taxon>Sporolactobacillus</taxon>
    </lineage>
</organism>
<protein>
    <recommendedName>
        <fullName evidence="1">PIN domain-containing protein</fullName>
    </recommendedName>
</protein>
<dbReference type="eggNOG" id="COG5573">
    <property type="taxonomic scope" value="Bacteria"/>
</dbReference>
<sequence>MSNETILVDTNILIYAWDHKKGNKQRKAIETLDRFKGQLCLSTQNLSEFTAVMMRNQCDLNWLHQTVRRFTHLMTVLPLTQEEIVMAIQAVQKHQMHYWDAQIWAVAHTNGVASIFTEDGPIGETIEGVKYINPLAGK</sequence>
<dbReference type="CDD" id="cd18692">
    <property type="entry name" value="PIN_VapC-like"/>
    <property type="match status" value="1"/>
</dbReference>
<keyword evidence="3" id="KW-1185">Reference proteome</keyword>
<name>V6J7J2_9BACL</name>
<proteinExistence type="predicted"/>
<dbReference type="InterPro" id="IPR002716">
    <property type="entry name" value="PIN_dom"/>
</dbReference>
<dbReference type="SUPFAM" id="SSF88723">
    <property type="entry name" value="PIN domain-like"/>
    <property type="match status" value="1"/>
</dbReference>
<dbReference type="Pfam" id="PF01850">
    <property type="entry name" value="PIN"/>
    <property type="match status" value="1"/>
</dbReference>
<feature type="domain" description="PIN" evidence="1">
    <location>
        <begin position="6"/>
        <end position="119"/>
    </location>
</feature>
<dbReference type="AlphaFoldDB" id="V6J7J2"/>
<dbReference type="InterPro" id="IPR029060">
    <property type="entry name" value="PIN-like_dom_sf"/>
</dbReference>
<reference evidence="2 3" key="1">
    <citation type="journal article" date="2013" name="Genome Announc.">
        <title>Genome Sequence of Sporolactobacillus laevolacticus DSM442, an Efficient Polymer-Grade D-Lactate Producer from Agricultural Waste Cottonseed as a Nitrogen Source.</title>
        <authorList>
            <person name="Wang H."/>
            <person name="Wang L."/>
            <person name="Ju J."/>
            <person name="Yu B."/>
            <person name="Ma Y."/>
        </authorList>
    </citation>
    <scope>NUCLEOTIDE SEQUENCE [LARGE SCALE GENOMIC DNA]</scope>
    <source>
        <strain evidence="2 3">DSM 442</strain>
    </source>
</reference>
<dbReference type="PATRIC" id="fig|1395513.3.peg.1140"/>
<dbReference type="EMBL" id="AWTC01000004">
    <property type="protein sequence ID" value="EST12749.1"/>
    <property type="molecule type" value="Genomic_DNA"/>
</dbReference>
<evidence type="ECO:0000313" key="2">
    <source>
        <dbReference type="EMBL" id="EST12749.1"/>
    </source>
</evidence>